<sequence>MLLLSDISCLSRIPRLAVILFASLLFGCAGTSVSLKVNFIGSTHMNPNIKGKASPTVVYIYELSSPTTFEVSNYFTLTDPDSGVLKDDLLGYNEVTLFPGKALNLVQELPPTTRYIGFVAAFREIDNAQWRTVMPVKASSSNRFMVRVGQNAIEVTKETAEFSPILEEKISDKIKPGESDIFDF</sequence>
<dbReference type="RefSeq" id="WP_109319342.1">
    <property type="nucleotide sequence ID" value="NZ_QFWT01000003.1"/>
</dbReference>
<dbReference type="Gene3D" id="2.60.40.4150">
    <property type="entry name" value="Type VI secretion system, lipoprotein SciN"/>
    <property type="match status" value="1"/>
</dbReference>
<name>A0A2U3BBC5_9VIBR</name>
<gene>
    <name evidence="1" type="primary">tssJ</name>
    <name evidence="1" type="ORF">DI392_07825</name>
</gene>
<dbReference type="EMBL" id="QFWT01000003">
    <property type="protein sequence ID" value="PWI34091.1"/>
    <property type="molecule type" value="Genomic_DNA"/>
</dbReference>
<dbReference type="Pfam" id="PF12790">
    <property type="entry name" value="T6SS-SciN"/>
    <property type="match status" value="1"/>
</dbReference>
<proteinExistence type="predicted"/>
<dbReference type="Proteomes" id="UP000245362">
    <property type="component" value="Unassembled WGS sequence"/>
</dbReference>
<evidence type="ECO:0000313" key="1">
    <source>
        <dbReference type="EMBL" id="PWI34091.1"/>
    </source>
</evidence>
<dbReference type="NCBIfam" id="TIGR03352">
    <property type="entry name" value="VI_chp_3"/>
    <property type="match status" value="1"/>
</dbReference>
<dbReference type="AlphaFoldDB" id="A0A2U3BBC5"/>
<dbReference type="OrthoDB" id="5471061at2"/>
<organism evidence="1 2">
    <name type="scientific">Vibrio albus</name>
    <dbReference type="NCBI Taxonomy" id="2200953"/>
    <lineage>
        <taxon>Bacteria</taxon>
        <taxon>Pseudomonadati</taxon>
        <taxon>Pseudomonadota</taxon>
        <taxon>Gammaproteobacteria</taxon>
        <taxon>Vibrionales</taxon>
        <taxon>Vibrionaceae</taxon>
        <taxon>Vibrio</taxon>
    </lineage>
</organism>
<keyword evidence="1" id="KW-0449">Lipoprotein</keyword>
<reference evidence="1 2" key="1">
    <citation type="submission" date="2018-05" db="EMBL/GenBank/DDBJ databases">
        <title>Vibrio limimaris sp. nov., isolated from marine sediment.</title>
        <authorList>
            <person name="Li C.-M."/>
        </authorList>
    </citation>
    <scope>NUCLEOTIDE SEQUENCE [LARGE SCALE GENOMIC DNA]</scope>
    <source>
        <strain evidence="1 2">E4404</strain>
    </source>
</reference>
<comment type="caution">
    <text evidence="1">The sequence shown here is derived from an EMBL/GenBank/DDBJ whole genome shotgun (WGS) entry which is preliminary data.</text>
</comment>
<dbReference type="InterPro" id="IPR017734">
    <property type="entry name" value="T6SS_SciN"/>
</dbReference>
<dbReference type="PANTHER" id="PTHR37625:SF4">
    <property type="entry name" value="OUTER MEMBRANE LIPOPROTEIN"/>
    <property type="match status" value="1"/>
</dbReference>
<evidence type="ECO:0000313" key="2">
    <source>
        <dbReference type="Proteomes" id="UP000245362"/>
    </source>
</evidence>
<dbReference type="PANTHER" id="PTHR37625">
    <property type="entry name" value="OUTER MEMBRANE LIPOPROTEIN-RELATED"/>
    <property type="match status" value="1"/>
</dbReference>
<protein>
    <submittedName>
        <fullName evidence="1">Type VI secretion system lipoprotein TssJ</fullName>
    </submittedName>
</protein>
<accession>A0A2U3BBC5</accession>
<dbReference type="InterPro" id="IPR038706">
    <property type="entry name" value="Type_VI_SciN-like_sf"/>
</dbReference>
<keyword evidence="2" id="KW-1185">Reference proteome</keyword>